<dbReference type="Gramene" id="OGLUM03G40180.1">
    <property type="protein sequence ID" value="OGLUM03G40180.1"/>
    <property type="gene ID" value="OGLUM03G40180"/>
</dbReference>
<name>A0A0D9ZFK0_9ORYZ</name>
<reference evidence="3" key="2">
    <citation type="submission" date="2018-05" db="EMBL/GenBank/DDBJ databases">
        <title>OgluRS3 (Oryza glumaepatula Reference Sequence Version 3).</title>
        <authorList>
            <person name="Zhang J."/>
            <person name="Kudrna D."/>
            <person name="Lee S."/>
            <person name="Talag J."/>
            <person name="Welchert J."/>
            <person name="Wing R.A."/>
        </authorList>
    </citation>
    <scope>NUCLEOTIDE SEQUENCE [LARGE SCALE GENOMIC DNA]</scope>
</reference>
<evidence type="ECO:0000313" key="4">
    <source>
        <dbReference type="Proteomes" id="UP000026961"/>
    </source>
</evidence>
<accession>A0A0D9ZFK0</accession>
<dbReference type="HOGENOM" id="CLU_126232_0_0_1"/>
<reference evidence="3" key="1">
    <citation type="submission" date="2015-04" db="UniProtKB">
        <authorList>
            <consortium name="EnsemblPlants"/>
        </authorList>
    </citation>
    <scope>IDENTIFICATION</scope>
</reference>
<keyword evidence="2" id="KW-1133">Transmembrane helix</keyword>
<keyword evidence="2" id="KW-0472">Membrane</keyword>
<evidence type="ECO:0000256" key="2">
    <source>
        <dbReference type="SAM" id="Phobius"/>
    </source>
</evidence>
<protein>
    <submittedName>
        <fullName evidence="3">Uncharacterized protein</fullName>
    </submittedName>
</protein>
<dbReference type="EnsemblPlants" id="OGLUM03G40180.1">
    <property type="protein sequence ID" value="OGLUM03G40180.1"/>
    <property type="gene ID" value="OGLUM03G40180"/>
</dbReference>
<feature type="transmembrane region" description="Helical" evidence="2">
    <location>
        <begin position="161"/>
        <end position="181"/>
    </location>
</feature>
<dbReference type="AlphaFoldDB" id="A0A0D9ZFK0"/>
<sequence length="184" mass="20489">MAALRYAARKICGRALQRPRVVYPAVTSPALEVERRLLPMLIRGEMPHISYTRHFSSSATPQPPLANNNKSISGHRLPCPNPAADGKFHNNIDPASFETLVQEKKDELFRLLLQMDLHNGSCEKSAEENKAILRLLRQFRAETQDNGTLSGADTKNLANRYVLPVSIILSGIIIVAQGHYISHL</sequence>
<evidence type="ECO:0000313" key="3">
    <source>
        <dbReference type="EnsemblPlants" id="OGLUM03G40180.1"/>
    </source>
</evidence>
<keyword evidence="4" id="KW-1185">Reference proteome</keyword>
<proteinExistence type="predicted"/>
<feature type="compositionally biased region" description="Polar residues" evidence="1">
    <location>
        <begin position="54"/>
        <end position="72"/>
    </location>
</feature>
<keyword evidence="2" id="KW-0812">Transmembrane</keyword>
<dbReference type="Proteomes" id="UP000026961">
    <property type="component" value="Chromosome 3"/>
</dbReference>
<evidence type="ECO:0000256" key="1">
    <source>
        <dbReference type="SAM" id="MobiDB-lite"/>
    </source>
</evidence>
<organism evidence="3">
    <name type="scientific">Oryza glumipatula</name>
    <dbReference type="NCBI Taxonomy" id="40148"/>
    <lineage>
        <taxon>Eukaryota</taxon>
        <taxon>Viridiplantae</taxon>
        <taxon>Streptophyta</taxon>
        <taxon>Embryophyta</taxon>
        <taxon>Tracheophyta</taxon>
        <taxon>Spermatophyta</taxon>
        <taxon>Magnoliopsida</taxon>
        <taxon>Liliopsida</taxon>
        <taxon>Poales</taxon>
        <taxon>Poaceae</taxon>
        <taxon>BOP clade</taxon>
        <taxon>Oryzoideae</taxon>
        <taxon>Oryzeae</taxon>
        <taxon>Oryzinae</taxon>
        <taxon>Oryza</taxon>
    </lineage>
</organism>
<feature type="region of interest" description="Disordered" evidence="1">
    <location>
        <begin position="54"/>
        <end position="85"/>
    </location>
</feature>